<dbReference type="RefSeq" id="WP_406855105.1">
    <property type="nucleotide sequence ID" value="NZ_CP157484.1"/>
</dbReference>
<dbReference type="Pfam" id="PF00795">
    <property type="entry name" value="CN_hydrolase"/>
    <property type="match status" value="1"/>
</dbReference>
<dbReference type="PANTHER" id="PTHR23088:SF27">
    <property type="entry name" value="DEAMINATED GLUTATHIONE AMIDASE"/>
    <property type="match status" value="1"/>
</dbReference>
<name>A0AAU7JD04_9HYPH</name>
<evidence type="ECO:0000313" key="3">
    <source>
        <dbReference type="EMBL" id="XBO38267.1"/>
    </source>
</evidence>
<dbReference type="PROSITE" id="PS50263">
    <property type="entry name" value="CN_HYDROLASE"/>
    <property type="match status" value="1"/>
</dbReference>
<proteinExistence type="predicted"/>
<keyword evidence="1 3" id="KW-0378">Hydrolase</keyword>
<protein>
    <submittedName>
        <fullName evidence="3">Carbon-nitrogen hydrolase family protein</fullName>
    </submittedName>
</protein>
<dbReference type="Gene3D" id="3.60.110.10">
    <property type="entry name" value="Carbon-nitrogen hydrolase"/>
    <property type="match status" value="1"/>
</dbReference>
<dbReference type="InterPro" id="IPR036526">
    <property type="entry name" value="C-N_Hydrolase_sf"/>
</dbReference>
<reference evidence="3" key="1">
    <citation type="submission" date="2024-05" db="EMBL/GenBank/DDBJ databases">
        <authorList>
            <person name="Kim S."/>
            <person name="Heo J."/>
            <person name="Choi H."/>
            <person name="Choi Y."/>
            <person name="Kwon S.-W."/>
            <person name="Kim Y."/>
        </authorList>
    </citation>
    <scope>NUCLEOTIDE SEQUENCE</scope>
    <source>
        <strain evidence="3">KACC 23698</strain>
    </source>
</reference>
<dbReference type="InterPro" id="IPR045254">
    <property type="entry name" value="Nit1/2_C-N_Hydrolase"/>
</dbReference>
<dbReference type="EMBL" id="CP157484">
    <property type="protein sequence ID" value="XBO38267.1"/>
    <property type="molecule type" value="Genomic_DNA"/>
</dbReference>
<dbReference type="AlphaFoldDB" id="A0AAU7JD04"/>
<evidence type="ECO:0000256" key="1">
    <source>
        <dbReference type="ARBA" id="ARBA00022801"/>
    </source>
</evidence>
<dbReference type="GO" id="GO:0016811">
    <property type="term" value="F:hydrolase activity, acting on carbon-nitrogen (but not peptide) bonds, in linear amides"/>
    <property type="evidence" value="ECO:0007669"/>
    <property type="project" value="InterPro"/>
</dbReference>
<dbReference type="CDD" id="cd07572">
    <property type="entry name" value="nit"/>
    <property type="match status" value="1"/>
</dbReference>
<dbReference type="InterPro" id="IPR003010">
    <property type="entry name" value="C-N_Hydrolase"/>
</dbReference>
<accession>A0AAU7JD04</accession>
<sequence length="290" mass="31467">MSRSSFVAACAQMRSGRDPKANIDQAVGLIREAATAGAAYVQTPEMSNTVNRDRAGLFDAISPEDRDPMLEAFRTLAREKRVHIHAGSLAILRDDGKVANRAFLITPDGEIEARYDKIHLFDVDLPNGESWRESRTYTGGDCAVVADLPAGRLGLSICYDVRFAYLYRALAEAGAEILSAPACFTRQTGEAHWVVLHRARAIETGSFMISAAQAGLHEDGRETFGHSIIVDPWGRVLAEAGDQPGVVMAEIDMALVADARGRIPTLQHTRTFDLDHVEAPVAKAPLARSA</sequence>
<gene>
    <name evidence="3" type="ORF">ABEG18_21570</name>
</gene>
<feature type="domain" description="CN hydrolase" evidence="2">
    <location>
        <begin position="6"/>
        <end position="253"/>
    </location>
</feature>
<dbReference type="SUPFAM" id="SSF56317">
    <property type="entry name" value="Carbon-nitrogen hydrolase"/>
    <property type="match status" value="1"/>
</dbReference>
<evidence type="ECO:0000259" key="2">
    <source>
        <dbReference type="PROSITE" id="PS50263"/>
    </source>
</evidence>
<dbReference type="PANTHER" id="PTHR23088">
    <property type="entry name" value="NITRILASE-RELATED"/>
    <property type="match status" value="1"/>
</dbReference>
<organism evidence="3">
    <name type="scientific">Alsobacter sp. KACC 23698</name>
    <dbReference type="NCBI Taxonomy" id="3149229"/>
    <lineage>
        <taxon>Bacteria</taxon>
        <taxon>Pseudomonadati</taxon>
        <taxon>Pseudomonadota</taxon>
        <taxon>Alphaproteobacteria</taxon>
        <taxon>Hyphomicrobiales</taxon>
        <taxon>Alsobacteraceae</taxon>
        <taxon>Alsobacter</taxon>
    </lineage>
</organism>